<sequence>MSDGHGTDPLDVSLLNDQSNAPAPDPWAGWLAGRRRQPLHLPEYRPAAVLVALTREADPRVLLTVRSAELPTHRGQIAFPGGSLEAGESVTEGAVREAWEEVGLNPAEITVLGELDDVFTPAGFHVTPVLARVPARPILRLSGEVTQILLPPLSELRALRPIVETRQMPDGRPAVLYRYPWQGHDIWGMTARVLHDLLTDGPL</sequence>
<proteinExistence type="predicted"/>
<dbReference type="InterPro" id="IPR000086">
    <property type="entry name" value="NUDIX_hydrolase_dom"/>
</dbReference>
<evidence type="ECO:0000256" key="6">
    <source>
        <dbReference type="ARBA" id="ARBA00023211"/>
    </source>
</evidence>
<comment type="cofactor">
    <cofactor evidence="1">
        <name>Mn(2+)</name>
        <dbReference type="ChEBI" id="CHEBI:29035"/>
    </cofactor>
</comment>
<evidence type="ECO:0000256" key="3">
    <source>
        <dbReference type="ARBA" id="ARBA00022723"/>
    </source>
</evidence>
<evidence type="ECO:0000256" key="4">
    <source>
        <dbReference type="ARBA" id="ARBA00022801"/>
    </source>
</evidence>
<dbReference type="PROSITE" id="PS00893">
    <property type="entry name" value="NUDIX_BOX"/>
    <property type="match status" value="1"/>
</dbReference>
<evidence type="ECO:0000313" key="10">
    <source>
        <dbReference type="Proteomes" id="UP000552709"/>
    </source>
</evidence>
<gene>
    <name evidence="9" type="ORF">HNQ08_001613</name>
</gene>
<keyword evidence="3" id="KW-0479">Metal-binding</keyword>
<dbReference type="InterPro" id="IPR045121">
    <property type="entry name" value="CoAse"/>
</dbReference>
<evidence type="ECO:0000256" key="2">
    <source>
        <dbReference type="ARBA" id="ARBA00001946"/>
    </source>
</evidence>
<dbReference type="Proteomes" id="UP000552709">
    <property type="component" value="Unassembled WGS sequence"/>
</dbReference>
<dbReference type="SUPFAM" id="SSF55811">
    <property type="entry name" value="Nudix"/>
    <property type="match status" value="1"/>
</dbReference>
<keyword evidence="4" id="KW-0378">Hydrolase</keyword>
<dbReference type="GO" id="GO:0046872">
    <property type="term" value="F:metal ion binding"/>
    <property type="evidence" value="ECO:0007669"/>
    <property type="project" value="UniProtKB-KW"/>
</dbReference>
<name>A0A7W8NF81_9DEIO</name>
<protein>
    <submittedName>
        <fullName evidence="9">8-oxo-dGTP pyrophosphatase MutT (NUDIX family)</fullName>
    </submittedName>
</protein>
<feature type="domain" description="Nudix hydrolase" evidence="8">
    <location>
        <begin position="44"/>
        <end position="173"/>
    </location>
</feature>
<dbReference type="EMBL" id="JACHFL010000003">
    <property type="protein sequence ID" value="MBB5362518.1"/>
    <property type="molecule type" value="Genomic_DNA"/>
</dbReference>
<organism evidence="9 10">
    <name type="scientific">Deinococcus humi</name>
    <dbReference type="NCBI Taxonomy" id="662880"/>
    <lineage>
        <taxon>Bacteria</taxon>
        <taxon>Thermotogati</taxon>
        <taxon>Deinococcota</taxon>
        <taxon>Deinococci</taxon>
        <taxon>Deinococcales</taxon>
        <taxon>Deinococcaceae</taxon>
        <taxon>Deinococcus</taxon>
    </lineage>
</organism>
<evidence type="ECO:0000256" key="5">
    <source>
        <dbReference type="ARBA" id="ARBA00022842"/>
    </source>
</evidence>
<keyword evidence="10" id="KW-1185">Reference proteome</keyword>
<feature type="region of interest" description="Disordered" evidence="7">
    <location>
        <begin position="1"/>
        <end position="29"/>
    </location>
</feature>
<dbReference type="Pfam" id="PF00293">
    <property type="entry name" value="NUDIX"/>
    <property type="match status" value="1"/>
</dbReference>
<dbReference type="RefSeq" id="WP_425321338.1">
    <property type="nucleotide sequence ID" value="NZ_JACHFL010000003.1"/>
</dbReference>
<dbReference type="PANTHER" id="PTHR12992">
    <property type="entry name" value="NUDIX HYDROLASE"/>
    <property type="match status" value="1"/>
</dbReference>
<keyword evidence="5" id="KW-0460">Magnesium</keyword>
<dbReference type="GO" id="GO:0010945">
    <property type="term" value="F:coenzyme A diphosphatase activity"/>
    <property type="evidence" value="ECO:0007669"/>
    <property type="project" value="InterPro"/>
</dbReference>
<dbReference type="CDD" id="cd03426">
    <property type="entry name" value="NUDIX_CoAse_Nudt7"/>
    <property type="match status" value="1"/>
</dbReference>
<dbReference type="PROSITE" id="PS51462">
    <property type="entry name" value="NUDIX"/>
    <property type="match status" value="1"/>
</dbReference>
<accession>A0A7W8NF81</accession>
<evidence type="ECO:0000256" key="7">
    <source>
        <dbReference type="SAM" id="MobiDB-lite"/>
    </source>
</evidence>
<evidence type="ECO:0000259" key="8">
    <source>
        <dbReference type="PROSITE" id="PS51462"/>
    </source>
</evidence>
<dbReference type="InterPro" id="IPR015797">
    <property type="entry name" value="NUDIX_hydrolase-like_dom_sf"/>
</dbReference>
<evidence type="ECO:0000313" key="9">
    <source>
        <dbReference type="EMBL" id="MBB5362518.1"/>
    </source>
</evidence>
<reference evidence="9 10" key="1">
    <citation type="submission" date="2020-08" db="EMBL/GenBank/DDBJ databases">
        <title>Genomic Encyclopedia of Type Strains, Phase IV (KMG-IV): sequencing the most valuable type-strain genomes for metagenomic binning, comparative biology and taxonomic classification.</title>
        <authorList>
            <person name="Goeker M."/>
        </authorList>
    </citation>
    <scope>NUCLEOTIDE SEQUENCE [LARGE SCALE GENOMIC DNA]</scope>
    <source>
        <strain evidence="9 10">DSM 27939</strain>
    </source>
</reference>
<evidence type="ECO:0000256" key="1">
    <source>
        <dbReference type="ARBA" id="ARBA00001936"/>
    </source>
</evidence>
<dbReference type="InterPro" id="IPR020084">
    <property type="entry name" value="NUDIX_hydrolase_CS"/>
</dbReference>
<comment type="caution">
    <text evidence="9">The sequence shown here is derived from an EMBL/GenBank/DDBJ whole genome shotgun (WGS) entry which is preliminary data.</text>
</comment>
<dbReference type="Gene3D" id="3.90.79.10">
    <property type="entry name" value="Nucleoside Triphosphate Pyrophosphohydrolase"/>
    <property type="match status" value="1"/>
</dbReference>
<keyword evidence="6" id="KW-0464">Manganese</keyword>
<dbReference type="PANTHER" id="PTHR12992:SF11">
    <property type="entry name" value="MITOCHONDRIAL COENZYME A DIPHOSPHATASE NUDT8"/>
    <property type="match status" value="1"/>
</dbReference>
<dbReference type="AlphaFoldDB" id="A0A7W8NF81"/>
<comment type="cofactor">
    <cofactor evidence="2">
        <name>Mg(2+)</name>
        <dbReference type="ChEBI" id="CHEBI:18420"/>
    </cofactor>
</comment>